<feature type="compositionally biased region" description="Basic and acidic residues" evidence="6">
    <location>
        <begin position="253"/>
        <end position="264"/>
    </location>
</feature>
<feature type="region of interest" description="Disordered" evidence="6">
    <location>
        <begin position="1"/>
        <end position="52"/>
    </location>
</feature>
<feature type="region of interest" description="Disordered" evidence="6">
    <location>
        <begin position="334"/>
        <end position="366"/>
    </location>
</feature>
<dbReference type="Proteomes" id="UP000179179">
    <property type="component" value="Unassembled WGS sequence"/>
</dbReference>
<comment type="similarity">
    <text evidence="1">Belongs to the peptidase C48 family.</text>
</comment>
<evidence type="ECO:0000256" key="2">
    <source>
        <dbReference type="ARBA" id="ARBA00022553"/>
    </source>
</evidence>
<keyword evidence="4" id="KW-0833">Ubl conjugation pathway</keyword>
<dbReference type="GO" id="GO:0070139">
    <property type="term" value="F:SUMO-specific endopeptidase activity"/>
    <property type="evidence" value="ECO:0007669"/>
    <property type="project" value="TreeGrafter"/>
</dbReference>
<feature type="compositionally biased region" description="Basic residues" evidence="6">
    <location>
        <begin position="887"/>
        <end position="897"/>
    </location>
</feature>
<keyword evidence="5" id="KW-0378">Hydrolase</keyword>
<evidence type="ECO:0000313" key="8">
    <source>
        <dbReference type="EMBL" id="OGM44815.1"/>
    </source>
</evidence>
<feature type="compositionally biased region" description="Polar residues" evidence="6">
    <location>
        <begin position="535"/>
        <end position="583"/>
    </location>
</feature>
<dbReference type="Gene3D" id="3.40.395.10">
    <property type="entry name" value="Adenoviral Proteinase, Chain A"/>
    <property type="match status" value="1"/>
</dbReference>
<reference evidence="8 9" key="1">
    <citation type="journal article" date="2016" name="Genome Biol. Evol.">
        <title>Draft genome sequence of an aflatoxigenic Aspergillus species, A. bombycis.</title>
        <authorList>
            <person name="Moore G.G."/>
            <person name="Mack B.M."/>
            <person name="Beltz S.B."/>
            <person name="Gilbert M.K."/>
        </authorList>
    </citation>
    <scope>NUCLEOTIDE SEQUENCE [LARGE SCALE GENOMIC DNA]</scope>
    <source>
        <strain evidence="9">NRRL 26010</strain>
    </source>
</reference>
<evidence type="ECO:0000256" key="1">
    <source>
        <dbReference type="ARBA" id="ARBA00005234"/>
    </source>
</evidence>
<keyword evidence="9" id="KW-1185">Reference proteome</keyword>
<dbReference type="Pfam" id="PF02902">
    <property type="entry name" value="Peptidase_C48"/>
    <property type="match status" value="1"/>
</dbReference>
<feature type="compositionally biased region" description="Polar residues" evidence="6">
    <location>
        <begin position="761"/>
        <end position="770"/>
    </location>
</feature>
<dbReference type="SUPFAM" id="SSF54001">
    <property type="entry name" value="Cysteine proteinases"/>
    <property type="match status" value="1"/>
</dbReference>
<dbReference type="PANTHER" id="PTHR46896:SF3">
    <property type="entry name" value="FI06413P-RELATED"/>
    <property type="match status" value="1"/>
</dbReference>
<comment type="caution">
    <text evidence="8">The sequence shown here is derived from an EMBL/GenBank/DDBJ whole genome shotgun (WGS) entry which is preliminary data.</text>
</comment>
<feature type="compositionally biased region" description="Polar residues" evidence="6">
    <location>
        <begin position="343"/>
        <end position="355"/>
    </location>
</feature>
<feature type="compositionally biased region" description="Polar residues" evidence="6">
    <location>
        <begin position="868"/>
        <end position="878"/>
    </location>
</feature>
<evidence type="ECO:0000256" key="3">
    <source>
        <dbReference type="ARBA" id="ARBA00022670"/>
    </source>
</evidence>
<feature type="region of interest" description="Disordered" evidence="6">
    <location>
        <begin position="761"/>
        <end position="904"/>
    </location>
</feature>
<dbReference type="InterPro" id="IPR038765">
    <property type="entry name" value="Papain-like_cys_pep_sf"/>
</dbReference>
<dbReference type="InterPro" id="IPR003653">
    <property type="entry name" value="Peptidase_C48_C"/>
</dbReference>
<feature type="domain" description="Ubiquitin-like protease family profile" evidence="7">
    <location>
        <begin position="652"/>
        <end position="979"/>
    </location>
</feature>
<dbReference type="GO" id="GO:0016926">
    <property type="term" value="P:protein desumoylation"/>
    <property type="evidence" value="ECO:0007669"/>
    <property type="project" value="TreeGrafter"/>
</dbReference>
<feature type="region of interest" description="Disordered" evidence="6">
    <location>
        <begin position="1150"/>
        <end position="1178"/>
    </location>
</feature>
<feature type="region of interest" description="Disordered" evidence="6">
    <location>
        <begin position="78"/>
        <end position="214"/>
    </location>
</feature>
<feature type="region of interest" description="Disordered" evidence="6">
    <location>
        <begin position="232"/>
        <end position="311"/>
    </location>
</feature>
<feature type="region of interest" description="Disordered" evidence="6">
    <location>
        <begin position="507"/>
        <end position="636"/>
    </location>
</feature>
<accession>A0A1F8A0E6</accession>
<organism evidence="8 9">
    <name type="scientific">Aspergillus bombycis</name>
    <dbReference type="NCBI Taxonomy" id="109264"/>
    <lineage>
        <taxon>Eukaryota</taxon>
        <taxon>Fungi</taxon>
        <taxon>Dikarya</taxon>
        <taxon>Ascomycota</taxon>
        <taxon>Pezizomycotina</taxon>
        <taxon>Eurotiomycetes</taxon>
        <taxon>Eurotiomycetidae</taxon>
        <taxon>Eurotiales</taxon>
        <taxon>Aspergillaceae</taxon>
        <taxon>Aspergillus</taxon>
    </lineage>
</organism>
<evidence type="ECO:0000259" key="7">
    <source>
        <dbReference type="PROSITE" id="PS50600"/>
    </source>
</evidence>
<dbReference type="GO" id="GO:0005737">
    <property type="term" value="C:cytoplasm"/>
    <property type="evidence" value="ECO:0007669"/>
    <property type="project" value="TreeGrafter"/>
</dbReference>
<feature type="compositionally biased region" description="Low complexity" evidence="6">
    <location>
        <begin position="591"/>
        <end position="600"/>
    </location>
</feature>
<feature type="compositionally biased region" description="Basic and acidic residues" evidence="6">
    <location>
        <begin position="289"/>
        <end position="298"/>
    </location>
</feature>
<feature type="compositionally biased region" description="Basic residues" evidence="6">
    <location>
        <begin position="356"/>
        <end position="366"/>
    </location>
</feature>
<evidence type="ECO:0000256" key="6">
    <source>
        <dbReference type="SAM" id="MobiDB-lite"/>
    </source>
</evidence>
<feature type="compositionally biased region" description="Polar residues" evidence="6">
    <location>
        <begin position="98"/>
        <end position="109"/>
    </location>
</feature>
<feature type="compositionally biased region" description="Basic and acidic residues" evidence="6">
    <location>
        <begin position="813"/>
        <end position="823"/>
    </location>
</feature>
<feature type="compositionally biased region" description="Basic and acidic residues" evidence="6">
    <location>
        <begin position="771"/>
        <end position="788"/>
    </location>
</feature>
<dbReference type="PROSITE" id="PS50600">
    <property type="entry name" value="ULP_PROTEASE"/>
    <property type="match status" value="1"/>
</dbReference>
<evidence type="ECO:0000313" key="9">
    <source>
        <dbReference type="Proteomes" id="UP000179179"/>
    </source>
</evidence>
<dbReference type="STRING" id="109264.A0A1F8A0E6"/>
<proteinExistence type="inferred from homology"/>
<name>A0A1F8A0E6_9EURO</name>
<dbReference type="PANTHER" id="PTHR46896">
    <property type="entry name" value="SENTRIN-SPECIFIC PROTEASE"/>
    <property type="match status" value="1"/>
</dbReference>
<dbReference type="OrthoDB" id="442460at2759"/>
<feature type="compositionally biased region" description="Basic and acidic residues" evidence="6">
    <location>
        <begin position="507"/>
        <end position="518"/>
    </location>
</feature>
<dbReference type="GeneID" id="34449561"/>
<dbReference type="InterPro" id="IPR051947">
    <property type="entry name" value="Sentrin-specific_protease"/>
</dbReference>
<protein>
    <submittedName>
        <fullName evidence="8">Ulp1 protease family protein</fullName>
    </submittedName>
</protein>
<dbReference type="RefSeq" id="XP_022388532.1">
    <property type="nucleotide sequence ID" value="XM_022533300.1"/>
</dbReference>
<evidence type="ECO:0000256" key="4">
    <source>
        <dbReference type="ARBA" id="ARBA00022786"/>
    </source>
</evidence>
<dbReference type="GO" id="GO:0005634">
    <property type="term" value="C:nucleus"/>
    <property type="evidence" value="ECO:0007669"/>
    <property type="project" value="TreeGrafter"/>
</dbReference>
<dbReference type="GO" id="GO:0006508">
    <property type="term" value="P:proteolysis"/>
    <property type="evidence" value="ECO:0007669"/>
    <property type="project" value="UniProtKB-KW"/>
</dbReference>
<feature type="region of interest" description="Disordered" evidence="6">
    <location>
        <begin position="1052"/>
        <end position="1101"/>
    </location>
</feature>
<dbReference type="AlphaFoldDB" id="A0A1F8A0E6"/>
<feature type="compositionally biased region" description="Basic and acidic residues" evidence="6">
    <location>
        <begin position="174"/>
        <end position="200"/>
    </location>
</feature>
<feature type="compositionally biased region" description="Polar residues" evidence="6">
    <location>
        <begin position="1150"/>
        <end position="1159"/>
    </location>
</feature>
<sequence length="1226" mass="138011">MTSQRKSDSEYADTLGGRLGEDKSTRNQKRLPTQNDEERLLPGNTIRSDPAAVKIVPGSVGQKYGRKSKLNIQAFKPYDTISRRVRESGPVRARGKADQSSSNQRSTRGIVTRPGNGVVHDDQERPSKRRRRESQDTFGGVISIPDDDIMEQIPPDSSYLDRYSNRLSPALSQHSERTKLRDPNSKRNRVDEYRDVERGIKPPRTPKPGSIKYPQLSSDEYYEERFTEDAARERRAMASDVEPESTKLAWPDRAGKHEAIESIEVHSPPLKEQQDGPNLDCPSVATDQNHLDNSRDSPDELQGGATVQPAPMLLKRGREKDTSIAMSGLKEHPGVIGRLASPSDIQPTIFTGSSQTHRKSDKRRKAPTTQVKLAVKCFYATFVRFGLDEHRSSEAFEINVETTETTETTETIITYPWNGERISLGRLDKVVQGKPPSRRVRLLFSRKGGLDNEMDMEFSTSEEQETLCNLLQRLLHGQHVQLQYKRDDWLENSFMRRSEDLAEKKVNEAKHLGEDKPKSTLYKAPEVAKRVKLSDSLQDNNENTAGQIQPSDTASVECSKSSATKTPGTLNALSTREPPSNEQGADKVPVKKSSPRSSFSNRATRSMSRRAPATTVVCDDGVEDDGSQPKAEEKDKKWHKPLVYPRFGKKKAEVDAQDRERLRDNEFLNDNLIGFYMRFLEDHLERTNKEVAKRVYFFNSYFFATLTNAKGRRNINYEGVQKWTRAVDIFGFDYIVVPINENAHWYVAIICNLPNLPGIANENTENQQPSEYDKDSSAAPESEGREIPETPEPIEELPAGITVKANDNQNSEPAKEEATRRSFETMSLSDKDELEDSAPDLPPKEWPEQEENLTFSPAKFSSPAAKVESTQMASTAGTSELAASPHKGSKKKKKAKPSGKPGGARFDIRQVTIITFDSLDLSRSPTISNLRDYLYEEAKSKRGIEIDRSLIRGMRARAIPLQSNYSDCGLYLLAYIEKFVQDPDLFVRKLLRREMKTQYDWPLLKSGILRRRLRDFLDDLYDEQALLDSEKASERGILADKYPISYLLGSSTSTSSQNEECNDSQKPQLKVCSNPEIDPQKHPLRKRRPASNQSSPATYDGDQAFKAEKDGAHEIAPSLKSPVVEITVPNVSGKIDHKVVEVQVPNSQEQVQEASSCSSKMLKEKDKSPNDLAAMKPVDHKVCPVENKETKKARQPAKLQTVEVQIIPPSYQGNIKNQHSARQNPK</sequence>
<keyword evidence="3 8" id="KW-0645">Protease</keyword>
<evidence type="ECO:0000256" key="5">
    <source>
        <dbReference type="ARBA" id="ARBA00022801"/>
    </source>
</evidence>
<dbReference type="EMBL" id="LYCR01000050">
    <property type="protein sequence ID" value="OGM44815.1"/>
    <property type="molecule type" value="Genomic_DNA"/>
</dbReference>
<gene>
    <name evidence="8" type="ORF">ABOM_006171</name>
</gene>
<keyword evidence="2" id="KW-0597">Phosphoprotein</keyword>